<dbReference type="Gene3D" id="1.10.510.10">
    <property type="entry name" value="Transferase(Phosphotransferase) domain 1"/>
    <property type="match status" value="1"/>
</dbReference>
<feature type="domain" description="Protein kinase" evidence="2">
    <location>
        <begin position="278"/>
        <end position="606"/>
    </location>
</feature>
<name>A0A1Q9EEN8_SYMMI</name>
<dbReference type="SUPFAM" id="SSF52540">
    <property type="entry name" value="P-loop containing nucleoside triphosphate hydrolases"/>
    <property type="match status" value="1"/>
</dbReference>
<dbReference type="InterPro" id="IPR011009">
    <property type="entry name" value="Kinase-like_dom_sf"/>
</dbReference>
<reference evidence="3 4" key="1">
    <citation type="submission" date="2016-02" db="EMBL/GenBank/DDBJ databases">
        <title>Genome analysis of coral dinoflagellate symbionts highlights evolutionary adaptations to a symbiotic lifestyle.</title>
        <authorList>
            <person name="Aranda M."/>
            <person name="Li Y."/>
            <person name="Liew Y.J."/>
            <person name="Baumgarten S."/>
            <person name="Simakov O."/>
            <person name="Wilson M."/>
            <person name="Piel J."/>
            <person name="Ashoor H."/>
            <person name="Bougouffa S."/>
            <person name="Bajic V.B."/>
            <person name="Ryu T."/>
            <person name="Ravasi T."/>
            <person name="Bayer T."/>
            <person name="Micklem G."/>
            <person name="Kim H."/>
            <person name="Bhak J."/>
            <person name="Lajeunesse T.C."/>
            <person name="Voolstra C.R."/>
        </authorList>
    </citation>
    <scope>NUCLEOTIDE SEQUENCE [LARGE SCALE GENOMIC DNA]</scope>
    <source>
        <strain evidence="3 4">CCMP2467</strain>
    </source>
</reference>
<dbReference type="InterPro" id="IPR000719">
    <property type="entry name" value="Prot_kinase_dom"/>
</dbReference>
<protein>
    <submittedName>
        <fullName evidence="3">Twitchin</fullName>
    </submittedName>
</protein>
<dbReference type="GO" id="GO:0004672">
    <property type="term" value="F:protein kinase activity"/>
    <property type="evidence" value="ECO:0007669"/>
    <property type="project" value="InterPro"/>
</dbReference>
<dbReference type="EMBL" id="LSRX01000172">
    <property type="protein sequence ID" value="OLQ05906.1"/>
    <property type="molecule type" value="Genomic_DNA"/>
</dbReference>
<evidence type="ECO:0000313" key="4">
    <source>
        <dbReference type="Proteomes" id="UP000186817"/>
    </source>
</evidence>
<keyword evidence="4" id="KW-1185">Reference proteome</keyword>
<dbReference type="InterPro" id="IPR027417">
    <property type="entry name" value="P-loop_NTPase"/>
</dbReference>
<dbReference type="PANTHER" id="PTHR24347">
    <property type="entry name" value="SERINE/THREONINE-PROTEIN KINASE"/>
    <property type="match status" value="1"/>
</dbReference>
<dbReference type="AlphaFoldDB" id="A0A1Q9EEN8"/>
<evidence type="ECO:0000256" key="1">
    <source>
        <dbReference type="SAM" id="MobiDB-lite"/>
    </source>
</evidence>
<proteinExistence type="predicted"/>
<sequence>MNELEYRSAFGLGLAVLCLDNLQLCPESPDFTPDVNKLLLAVEQDMIIHGLIADRIAIFKARINASTLLLQRIYDKKEDAATWSARRIFVPPQRNWSPEQQKVLEAIALTVTRPADEQYIPPGRLHCYDLIIFDEISQIDAHIDLERQAAALLPTIELQAHAGARSTDPIMLDLNEVRLKQASRATLERFFVGRNFSKDPTVAARQAQAFEEETGQQFTFLTVTNRGAYSMNMQCLRLDSPDVAAALDAGRGYPADTSSGQDRILVEVGMRLRLTRNMDKDRGFVNGNLGTVLVTKLRPDVFVVKTMQGVLILVHPVAVKGYKLIPACYAYATAMRRAQGATLPAACLWFDRRRLDRGYAYVGTSRVKPSIMPADMSDSQTAEDMSLSDFTADDSLDSCNAAETETPMFEKCNNNGIVTGGGGGITSEASPWDKSQWYGEGQQYGFYDLTISASKIFIESINYDGRVLKSATVLWYDVKSSVNNSIKVVLTDFGIATLTSDTEAMKKTVGTVGYASPEMLAGKATGYEGDAFGAGIVLYFLLSRSTPFLAPTTALMAAKTQQCQVNMNYQCFEPISDDCRSMIMRLLAKNVEDRMTVREALQVPTVKRNFVTATEPSLASMDRKKRIPAPASGEVAKAEVVPKPVHHMVALSVGQLPPLQKLPYSKNSKNTGESSSGQ</sequence>
<dbReference type="OrthoDB" id="68483at2759"/>
<feature type="compositionally biased region" description="Polar residues" evidence="1">
    <location>
        <begin position="665"/>
        <end position="678"/>
    </location>
</feature>
<evidence type="ECO:0000259" key="2">
    <source>
        <dbReference type="PROSITE" id="PS50011"/>
    </source>
</evidence>
<dbReference type="SUPFAM" id="SSF56112">
    <property type="entry name" value="Protein kinase-like (PK-like)"/>
    <property type="match status" value="1"/>
</dbReference>
<organism evidence="3 4">
    <name type="scientific">Symbiodinium microadriaticum</name>
    <name type="common">Dinoflagellate</name>
    <name type="synonym">Zooxanthella microadriatica</name>
    <dbReference type="NCBI Taxonomy" id="2951"/>
    <lineage>
        <taxon>Eukaryota</taxon>
        <taxon>Sar</taxon>
        <taxon>Alveolata</taxon>
        <taxon>Dinophyceae</taxon>
        <taxon>Suessiales</taxon>
        <taxon>Symbiodiniaceae</taxon>
        <taxon>Symbiodinium</taxon>
    </lineage>
</organism>
<dbReference type="Pfam" id="PF00069">
    <property type="entry name" value="Pkinase"/>
    <property type="match status" value="1"/>
</dbReference>
<accession>A0A1Q9EEN8</accession>
<dbReference type="SMART" id="SM00220">
    <property type="entry name" value="S_TKc"/>
    <property type="match status" value="1"/>
</dbReference>
<comment type="caution">
    <text evidence="3">The sequence shown here is derived from an EMBL/GenBank/DDBJ whole genome shotgun (WGS) entry which is preliminary data.</text>
</comment>
<dbReference type="PROSITE" id="PS50011">
    <property type="entry name" value="PROTEIN_KINASE_DOM"/>
    <property type="match status" value="1"/>
</dbReference>
<dbReference type="Proteomes" id="UP000186817">
    <property type="component" value="Unassembled WGS sequence"/>
</dbReference>
<evidence type="ECO:0000313" key="3">
    <source>
        <dbReference type="EMBL" id="OLQ05906.1"/>
    </source>
</evidence>
<gene>
    <name evidence="3" type="primary">unc-22</name>
    <name evidence="3" type="ORF">AK812_SmicGene10866</name>
</gene>
<feature type="region of interest" description="Disordered" evidence="1">
    <location>
        <begin position="659"/>
        <end position="678"/>
    </location>
</feature>
<dbReference type="GO" id="GO:0005524">
    <property type="term" value="F:ATP binding"/>
    <property type="evidence" value="ECO:0007669"/>
    <property type="project" value="InterPro"/>
</dbReference>